<reference evidence="2" key="1">
    <citation type="submission" date="2023-01" db="EMBL/GenBank/DDBJ databases">
        <title>Whole genome sequence of Paucibacter sp. S2-9 isolated from pond sediment.</title>
        <authorList>
            <person name="Jung J.Y."/>
        </authorList>
    </citation>
    <scope>NUCLEOTIDE SEQUENCE</scope>
    <source>
        <strain evidence="2">S2-9</strain>
    </source>
</reference>
<dbReference type="EMBL" id="CP116346">
    <property type="protein sequence ID" value="WIT13332.1"/>
    <property type="molecule type" value="Genomic_DNA"/>
</dbReference>
<proteinExistence type="predicted"/>
<protein>
    <submittedName>
        <fullName evidence="2">Uncharacterized protein</fullName>
    </submittedName>
</protein>
<feature type="signal peptide" evidence="1">
    <location>
        <begin position="1"/>
        <end position="31"/>
    </location>
</feature>
<name>A0AA95NDZ8_9BURK</name>
<dbReference type="Proteomes" id="UP001177769">
    <property type="component" value="Chromosome"/>
</dbReference>
<accession>A0AA95NDZ8</accession>
<keyword evidence="3" id="KW-1185">Reference proteome</keyword>
<evidence type="ECO:0000256" key="1">
    <source>
        <dbReference type="SAM" id="SignalP"/>
    </source>
</evidence>
<dbReference type="AlphaFoldDB" id="A0AA95NDZ8"/>
<organism evidence="2 3">
    <name type="scientific">Paucibacter sediminis</name>
    <dbReference type="NCBI Taxonomy" id="3019553"/>
    <lineage>
        <taxon>Bacteria</taxon>
        <taxon>Pseudomonadati</taxon>
        <taxon>Pseudomonadota</taxon>
        <taxon>Betaproteobacteria</taxon>
        <taxon>Burkholderiales</taxon>
        <taxon>Sphaerotilaceae</taxon>
        <taxon>Roseateles</taxon>
    </lineage>
</organism>
<evidence type="ECO:0000313" key="3">
    <source>
        <dbReference type="Proteomes" id="UP001177769"/>
    </source>
</evidence>
<gene>
    <name evidence="2" type="ORF">PFX98_06900</name>
</gene>
<dbReference type="RefSeq" id="WP_285234444.1">
    <property type="nucleotide sequence ID" value="NZ_CP116346.1"/>
</dbReference>
<feature type="chain" id="PRO_5041683487" evidence="1">
    <location>
        <begin position="32"/>
        <end position="325"/>
    </location>
</feature>
<evidence type="ECO:0000313" key="2">
    <source>
        <dbReference type="EMBL" id="WIT13332.1"/>
    </source>
</evidence>
<keyword evidence="1" id="KW-0732">Signal</keyword>
<sequence>MMGSRPSGRAAGAYGWLAALTLCCMPWAALAADEPEAASPEVEQALENTRRSVRSSTEWLARGVDGWFGNKPFSQGGKVSDGLLGLTLLTRQHEKADFSLRFNARVRLPNLEDRAYLFLGRDDRREVISDKPDAFSRQQRLLPENPADRAFFAGIGLLAHESLQFRLGLRGGLKPYAQARYKRPWQLGPADLVEFRETLFWSLDERLGSTTALSYEHAFSATLAMRWLNAATITQHSKKFDWSSGLGAYRSFGDQRLLSLEALCNGQQGSGVAVSDYGLQVKWEQPLHKDWLLGELLVGHFWPRPDALSPRGRAWAMGGSLKMKF</sequence>
<dbReference type="KEGG" id="pais:PFX98_06900"/>